<accession>A0A8H3VPW3</accession>
<dbReference type="GO" id="GO:0015123">
    <property type="term" value="F:acetate transmembrane transporter activity"/>
    <property type="evidence" value="ECO:0007669"/>
    <property type="project" value="TreeGrafter"/>
</dbReference>
<comment type="caution">
    <text evidence="7">The sequence shown here is derived from an EMBL/GenBank/DDBJ whole genome shotgun (WGS) entry which is preliminary data.</text>
</comment>
<feature type="transmembrane region" description="Helical" evidence="6">
    <location>
        <begin position="116"/>
        <end position="135"/>
    </location>
</feature>
<evidence type="ECO:0000256" key="4">
    <source>
        <dbReference type="ARBA" id="ARBA00022989"/>
    </source>
</evidence>
<evidence type="ECO:0000256" key="5">
    <source>
        <dbReference type="ARBA" id="ARBA00023136"/>
    </source>
</evidence>
<evidence type="ECO:0000256" key="2">
    <source>
        <dbReference type="ARBA" id="ARBA00005587"/>
    </source>
</evidence>
<proteinExistence type="inferred from homology"/>
<feature type="transmembrane region" description="Helical" evidence="6">
    <location>
        <begin position="258"/>
        <end position="277"/>
    </location>
</feature>
<keyword evidence="8" id="KW-1185">Reference proteome</keyword>
<keyword evidence="5 6" id="KW-0472">Membrane</keyword>
<evidence type="ECO:0000256" key="3">
    <source>
        <dbReference type="ARBA" id="ARBA00022692"/>
    </source>
</evidence>
<comment type="subcellular location">
    <subcellularLocation>
        <location evidence="1">Membrane</location>
        <topology evidence="1">Multi-pass membrane protein</topology>
    </subcellularLocation>
</comment>
<evidence type="ECO:0000313" key="8">
    <source>
        <dbReference type="Proteomes" id="UP000490939"/>
    </source>
</evidence>
<keyword evidence="3 6" id="KW-0812">Transmembrane</keyword>
<evidence type="ECO:0000313" key="7">
    <source>
        <dbReference type="EMBL" id="KAE9990813.1"/>
    </source>
</evidence>
<dbReference type="PANTHER" id="PTHR31123:SF1">
    <property type="entry name" value="ACCUMULATION OF DYADS PROTEIN 2-RELATED"/>
    <property type="match status" value="1"/>
</dbReference>
<feature type="transmembrane region" description="Helical" evidence="6">
    <location>
        <begin position="169"/>
        <end position="189"/>
    </location>
</feature>
<evidence type="ECO:0000256" key="6">
    <source>
        <dbReference type="SAM" id="Phobius"/>
    </source>
</evidence>
<dbReference type="InterPro" id="IPR051633">
    <property type="entry name" value="AceTr"/>
</dbReference>
<organism evidence="7 8">
    <name type="scientific">Venturia inaequalis</name>
    <name type="common">Apple scab fungus</name>
    <dbReference type="NCBI Taxonomy" id="5025"/>
    <lineage>
        <taxon>Eukaryota</taxon>
        <taxon>Fungi</taxon>
        <taxon>Dikarya</taxon>
        <taxon>Ascomycota</taxon>
        <taxon>Pezizomycotina</taxon>
        <taxon>Dothideomycetes</taxon>
        <taxon>Pleosporomycetidae</taxon>
        <taxon>Venturiales</taxon>
        <taxon>Venturiaceae</taxon>
        <taxon>Venturia</taxon>
    </lineage>
</organism>
<protein>
    <submittedName>
        <fullName evidence="7">Uncharacterized protein</fullName>
    </submittedName>
</protein>
<keyword evidence="4 6" id="KW-1133">Transmembrane helix</keyword>
<feature type="transmembrane region" description="Helical" evidence="6">
    <location>
        <begin position="141"/>
        <end position="162"/>
    </location>
</feature>
<comment type="similarity">
    <text evidence="2">Belongs to the acetate uptake transporter (AceTr) (TC 2.A.96) family.</text>
</comment>
<gene>
    <name evidence="7" type="ORF">EG327_000904</name>
</gene>
<dbReference type="InterPro" id="IPR000791">
    <property type="entry name" value="Gpr1/Fun34/SatP-like"/>
</dbReference>
<dbReference type="GO" id="GO:0005886">
    <property type="term" value="C:plasma membrane"/>
    <property type="evidence" value="ECO:0007669"/>
    <property type="project" value="TreeGrafter"/>
</dbReference>
<evidence type="ECO:0000256" key="1">
    <source>
        <dbReference type="ARBA" id="ARBA00004141"/>
    </source>
</evidence>
<reference evidence="7 8" key="1">
    <citation type="submission" date="2019-07" db="EMBL/GenBank/DDBJ databases">
        <title>Venturia inaequalis Genome Resource.</title>
        <authorList>
            <person name="Lichtner F.J."/>
        </authorList>
    </citation>
    <scope>NUCLEOTIDE SEQUENCE [LARGE SCALE GENOMIC DNA]</scope>
    <source>
        <strain evidence="7 8">DMI_063113</strain>
    </source>
</reference>
<dbReference type="AlphaFoldDB" id="A0A8H3VPW3"/>
<dbReference type="Proteomes" id="UP000490939">
    <property type="component" value="Unassembled WGS sequence"/>
</dbReference>
<dbReference type="PANTHER" id="PTHR31123">
    <property type="entry name" value="ACCUMULATION OF DYADS PROTEIN 2-RELATED"/>
    <property type="match status" value="1"/>
</dbReference>
<feature type="transmembrane region" description="Helical" evidence="6">
    <location>
        <begin position="315"/>
        <end position="337"/>
    </location>
</feature>
<sequence length="380" mass="42257">MNSNRDFRSDLNAIRTSIDHFAPNPKANHYEMGKPQTYMTSTHEPIMEQQLPKTSGSFGSNASHVRSLDEAPTEAEMNLIRKMRTLNAGDYEAQYFDNNPNPNKDLLSKMGNPTPLALAAFGITNTFMSMILMNVRGVKELNILVGSFWFVAGMLNLITCIFELLIGNTFAYTIFGTLGGYFMTLGVFFTPAFGVVEHYSQIYKIPMSPTAPIGTVQTYDTAKGIAEFQNALGIYNMSWACMFLVFFLVALRTNVFMIFIFGCVSITCVCIGVAGFYKSEAYMAVSSNVGKIKVTKEMMKLREEHEETAMIWDRVAGGFLLASSIPNWYLLFMVLALSSGWKIKLPTGELGAHKAAHKKATEVHKNPFDSTVSLTELKKA</sequence>
<name>A0A8H3VPW3_VENIN</name>
<feature type="transmembrane region" description="Helical" evidence="6">
    <location>
        <begin position="232"/>
        <end position="251"/>
    </location>
</feature>
<dbReference type="Pfam" id="PF01184">
    <property type="entry name" value="Gpr1_Fun34_YaaH"/>
    <property type="match status" value="1"/>
</dbReference>
<dbReference type="EMBL" id="WNWR01000120">
    <property type="protein sequence ID" value="KAE9990813.1"/>
    <property type="molecule type" value="Genomic_DNA"/>
</dbReference>